<feature type="transmembrane region" description="Helical" evidence="8">
    <location>
        <begin position="79"/>
        <end position="97"/>
    </location>
</feature>
<dbReference type="SUPFAM" id="SSF103473">
    <property type="entry name" value="MFS general substrate transporter"/>
    <property type="match status" value="1"/>
</dbReference>
<dbReference type="Pfam" id="PF00083">
    <property type="entry name" value="Sugar_tr"/>
    <property type="match status" value="1"/>
</dbReference>
<evidence type="ECO:0000259" key="9">
    <source>
        <dbReference type="PROSITE" id="PS50850"/>
    </source>
</evidence>
<evidence type="ECO:0000256" key="1">
    <source>
        <dbReference type="ARBA" id="ARBA00004141"/>
    </source>
</evidence>
<feature type="transmembrane region" description="Helical" evidence="8">
    <location>
        <begin position="144"/>
        <end position="164"/>
    </location>
</feature>
<dbReference type="OMA" id="VAQFLCM"/>
<dbReference type="Gene3D" id="1.20.1250.20">
    <property type="entry name" value="MFS general substrate transporter like domains"/>
    <property type="match status" value="1"/>
</dbReference>
<keyword evidence="4 8" id="KW-0812">Transmembrane</keyword>
<feature type="transmembrane region" description="Helical" evidence="8">
    <location>
        <begin position="327"/>
        <end position="347"/>
    </location>
</feature>
<organism evidence="10 11">
    <name type="scientific">Pyronema omphalodes (strain CBS 100304)</name>
    <name type="common">Pyronema confluens</name>
    <dbReference type="NCBI Taxonomy" id="1076935"/>
    <lineage>
        <taxon>Eukaryota</taxon>
        <taxon>Fungi</taxon>
        <taxon>Dikarya</taxon>
        <taxon>Ascomycota</taxon>
        <taxon>Pezizomycotina</taxon>
        <taxon>Pezizomycetes</taxon>
        <taxon>Pezizales</taxon>
        <taxon>Pyronemataceae</taxon>
        <taxon>Pyronema</taxon>
    </lineage>
</organism>
<dbReference type="OrthoDB" id="6612291at2759"/>
<dbReference type="GO" id="GO:0005351">
    <property type="term" value="F:carbohydrate:proton symporter activity"/>
    <property type="evidence" value="ECO:0007669"/>
    <property type="project" value="TreeGrafter"/>
</dbReference>
<evidence type="ECO:0000256" key="4">
    <source>
        <dbReference type="ARBA" id="ARBA00022692"/>
    </source>
</evidence>
<keyword evidence="5 8" id="KW-1133">Transmembrane helix</keyword>
<feature type="transmembrane region" description="Helical" evidence="8">
    <location>
        <begin position="7"/>
        <end position="31"/>
    </location>
</feature>
<name>U4LAG5_PYROM</name>
<dbReference type="InterPro" id="IPR020846">
    <property type="entry name" value="MFS_dom"/>
</dbReference>
<feature type="transmembrane region" description="Helical" evidence="8">
    <location>
        <begin position="176"/>
        <end position="193"/>
    </location>
</feature>
<dbReference type="InterPro" id="IPR005829">
    <property type="entry name" value="Sugar_transporter_CS"/>
</dbReference>
<keyword evidence="10" id="KW-0762">Sugar transport</keyword>
<dbReference type="InterPro" id="IPR003663">
    <property type="entry name" value="Sugar/inositol_transpt"/>
</dbReference>
<keyword evidence="6 8" id="KW-0472">Membrane</keyword>
<evidence type="ECO:0000256" key="6">
    <source>
        <dbReference type="ARBA" id="ARBA00023136"/>
    </source>
</evidence>
<keyword evidence="3 7" id="KW-0813">Transport</keyword>
<feature type="transmembrane region" description="Helical" evidence="8">
    <location>
        <begin position="362"/>
        <end position="387"/>
    </location>
</feature>
<reference evidence="10 11" key="1">
    <citation type="journal article" date="2013" name="PLoS Genet.">
        <title>The genome and development-dependent transcriptomes of Pyronema confluens: a window into fungal evolution.</title>
        <authorList>
            <person name="Traeger S."/>
            <person name="Altegoer F."/>
            <person name="Freitag M."/>
            <person name="Gabaldon T."/>
            <person name="Kempken F."/>
            <person name="Kumar A."/>
            <person name="Marcet-Houben M."/>
            <person name="Poggeler S."/>
            <person name="Stajich J.E."/>
            <person name="Nowrousian M."/>
        </authorList>
    </citation>
    <scope>NUCLEOTIDE SEQUENCE [LARGE SCALE GENOMIC DNA]</scope>
    <source>
        <strain evidence="11">CBS 100304</strain>
        <tissue evidence="10">Vegetative mycelium</tissue>
    </source>
</reference>
<feature type="transmembrane region" description="Helical" evidence="8">
    <location>
        <begin position="399"/>
        <end position="421"/>
    </location>
</feature>
<keyword evidence="11" id="KW-1185">Reference proteome</keyword>
<dbReference type="PRINTS" id="PR00171">
    <property type="entry name" value="SUGRTRNSPORT"/>
</dbReference>
<feature type="transmembrane region" description="Helical" evidence="8">
    <location>
        <begin position="262"/>
        <end position="283"/>
    </location>
</feature>
<dbReference type="InterPro" id="IPR050360">
    <property type="entry name" value="MFS_Sugar_Transporters"/>
</dbReference>
<dbReference type="eggNOG" id="KOG0254">
    <property type="taxonomic scope" value="Eukaryota"/>
</dbReference>
<dbReference type="FunFam" id="1.20.1250.20:FF:000090">
    <property type="entry name" value="MFS sugar transporter, putative"/>
    <property type="match status" value="1"/>
</dbReference>
<evidence type="ECO:0000256" key="3">
    <source>
        <dbReference type="ARBA" id="ARBA00022448"/>
    </source>
</evidence>
<evidence type="ECO:0000313" key="11">
    <source>
        <dbReference type="Proteomes" id="UP000018144"/>
    </source>
</evidence>
<gene>
    <name evidence="10" type="ORF">PCON_10432</name>
</gene>
<comment type="subcellular location">
    <subcellularLocation>
        <location evidence="1">Membrane</location>
        <topology evidence="1">Multi-pass membrane protein</topology>
    </subcellularLocation>
</comment>
<evidence type="ECO:0000256" key="7">
    <source>
        <dbReference type="RuleBase" id="RU003346"/>
    </source>
</evidence>
<proteinExistence type="inferred from homology"/>
<dbReference type="AlphaFoldDB" id="U4LAG5"/>
<dbReference type="InterPro" id="IPR005828">
    <property type="entry name" value="MFS_sugar_transport-like"/>
</dbReference>
<comment type="similarity">
    <text evidence="2 7">Belongs to the major facilitator superfamily. Sugar transporter (TC 2.A.1.1) family.</text>
</comment>
<dbReference type="InterPro" id="IPR036259">
    <property type="entry name" value="MFS_trans_sf"/>
</dbReference>
<feature type="transmembrane region" description="Helical" evidence="8">
    <location>
        <begin position="103"/>
        <end position="124"/>
    </location>
</feature>
<dbReference type="GO" id="GO:0016020">
    <property type="term" value="C:membrane"/>
    <property type="evidence" value="ECO:0007669"/>
    <property type="project" value="UniProtKB-SubCell"/>
</dbReference>
<evidence type="ECO:0000256" key="2">
    <source>
        <dbReference type="ARBA" id="ARBA00010992"/>
    </source>
</evidence>
<dbReference type="PANTHER" id="PTHR48022">
    <property type="entry name" value="PLASTIDIC GLUCOSE TRANSPORTER 4"/>
    <property type="match status" value="1"/>
</dbReference>
<protein>
    <submittedName>
        <fullName evidence="10">Similar to High-affinity glucose transporter acc. no. P49374</fullName>
    </submittedName>
</protein>
<dbReference type="Proteomes" id="UP000018144">
    <property type="component" value="Unassembled WGS sequence"/>
</dbReference>
<dbReference type="EMBL" id="HF935567">
    <property type="protein sequence ID" value="CCX10838.1"/>
    <property type="molecule type" value="Genomic_DNA"/>
</dbReference>
<evidence type="ECO:0000256" key="5">
    <source>
        <dbReference type="ARBA" id="ARBA00022989"/>
    </source>
</evidence>
<dbReference type="PROSITE" id="PS50850">
    <property type="entry name" value="MFS"/>
    <property type="match status" value="1"/>
</dbReference>
<dbReference type="NCBIfam" id="TIGR00879">
    <property type="entry name" value="SP"/>
    <property type="match status" value="1"/>
</dbReference>
<dbReference type="PANTHER" id="PTHR48022:SF37">
    <property type="entry name" value="MAJOR FACILITATOR SUPERFAMILY (MFS) PROFILE DOMAIN-CONTAINING PROTEIN-RELATED"/>
    <property type="match status" value="1"/>
</dbReference>
<feature type="transmembrane region" description="Helical" evidence="8">
    <location>
        <begin position="427"/>
        <end position="448"/>
    </location>
</feature>
<sequence>MALPPKWYQFLVGLFASIGSFNYGYDLGIIAQVVASDSFSSKFAPNPDETGLVVSLFTAGAFCGAFMAGYLGDMVGRRATIAAASAIFILGGALQAGGQNIGYLQAGRFVAGIGVGTLCMIVPLYQAELAHPTIRGRITALQQFMLGVGALCASWIGYGCYVGFAPTDSRQWRVPLGLQCIPAGILGLLIFLFPESPRWLIDNNKVAEGLQVLADLHAHGNTEDPWVRVEFEQIQESLTFEHDHAAKSWGELVKNKSNFRRIFLCVALQGSVQMTGVSAIQYYSPTIFAQIGLSTEQTLKYQAINSIIALIAQFLCMLFIDRLGRRWPLISSNIFNGICFLVGMILLKQFPPGSNNPRSAQIGFIATTWIYNFSFSAACGPLSWIIPAEVFNTTTRTRGVSLATMISFAMNTMIGQVTPIAMDRVGWRYYILFVVCNFTNAIFFWALLPETSKVPLEAMDRLWENAPWFVPTMRRKDYLAELEREAEEVAEKQQTVTTATHVE</sequence>
<feature type="transmembrane region" description="Helical" evidence="8">
    <location>
        <begin position="51"/>
        <end position="72"/>
    </location>
</feature>
<dbReference type="PROSITE" id="PS00217">
    <property type="entry name" value="SUGAR_TRANSPORT_2"/>
    <property type="match status" value="1"/>
</dbReference>
<feature type="transmembrane region" description="Helical" evidence="8">
    <location>
        <begin position="303"/>
        <end position="320"/>
    </location>
</feature>
<evidence type="ECO:0000256" key="8">
    <source>
        <dbReference type="SAM" id="Phobius"/>
    </source>
</evidence>
<feature type="domain" description="Major facilitator superfamily (MFS) profile" evidence="9">
    <location>
        <begin position="12"/>
        <end position="452"/>
    </location>
</feature>
<accession>U4LAG5</accession>
<evidence type="ECO:0000313" key="10">
    <source>
        <dbReference type="EMBL" id="CCX10838.1"/>
    </source>
</evidence>